<keyword evidence="1" id="KW-1133">Transmembrane helix</keyword>
<gene>
    <name evidence="2" type="ORF">APY04_1094</name>
</gene>
<evidence type="ECO:0000313" key="2">
    <source>
        <dbReference type="EMBL" id="KWT70166.1"/>
    </source>
</evidence>
<evidence type="ECO:0000313" key="3">
    <source>
        <dbReference type="Proteomes" id="UP000059074"/>
    </source>
</evidence>
<keyword evidence="1" id="KW-0472">Membrane</keyword>
<dbReference type="RefSeq" id="WP_068460437.1">
    <property type="nucleotide sequence ID" value="NZ_JAEFBX010000003.1"/>
</dbReference>
<evidence type="ECO:0000256" key="1">
    <source>
        <dbReference type="SAM" id="Phobius"/>
    </source>
</evidence>
<keyword evidence="3" id="KW-1185">Reference proteome</keyword>
<dbReference type="STRING" id="121290.APY04_1094"/>
<dbReference type="EMBL" id="LMTR01000035">
    <property type="protein sequence ID" value="KWT70166.1"/>
    <property type="molecule type" value="Genomic_DNA"/>
</dbReference>
<reference evidence="2 3" key="1">
    <citation type="submission" date="2015-10" db="EMBL/GenBank/DDBJ databases">
        <title>Transcriptomic analysis of a linuron degrading triple-species bacterial consortium.</title>
        <authorList>
            <person name="Albers P."/>
        </authorList>
    </citation>
    <scope>NUCLEOTIDE SEQUENCE [LARGE SCALE GENOMIC DNA]</scope>
    <source>
        <strain evidence="2 3">WDL6</strain>
    </source>
</reference>
<name>A0A109BJV9_HYPSL</name>
<dbReference type="PATRIC" id="fig|121290.4.peg.1585"/>
<dbReference type="OrthoDB" id="9937013at2"/>
<dbReference type="Proteomes" id="UP000059074">
    <property type="component" value="Unassembled WGS sequence"/>
</dbReference>
<organism evidence="2 3">
    <name type="scientific">Hyphomicrobium sulfonivorans</name>
    <dbReference type="NCBI Taxonomy" id="121290"/>
    <lineage>
        <taxon>Bacteria</taxon>
        <taxon>Pseudomonadati</taxon>
        <taxon>Pseudomonadota</taxon>
        <taxon>Alphaproteobacteria</taxon>
        <taxon>Hyphomicrobiales</taxon>
        <taxon>Hyphomicrobiaceae</taxon>
        <taxon>Hyphomicrobium</taxon>
    </lineage>
</organism>
<comment type="caution">
    <text evidence="2">The sequence shown here is derived from an EMBL/GenBank/DDBJ whole genome shotgun (WGS) entry which is preliminary data.</text>
</comment>
<protein>
    <submittedName>
        <fullName evidence="2">Uncharacterized protein</fullName>
    </submittedName>
</protein>
<feature type="transmembrane region" description="Helical" evidence="1">
    <location>
        <begin position="62"/>
        <end position="81"/>
    </location>
</feature>
<keyword evidence="1" id="KW-0812">Transmembrane</keyword>
<feature type="transmembrane region" description="Helical" evidence="1">
    <location>
        <begin position="28"/>
        <end position="50"/>
    </location>
</feature>
<accession>A0A109BJV9</accession>
<proteinExistence type="predicted"/>
<dbReference type="AlphaFoldDB" id="A0A109BJV9"/>
<sequence length="83" mass="8550">MDLLALLIASFSLPAVVGAVLAGALLFLSWGWGGAVLGAIAGYLGGVWYAQRVANESVSPYAKGWMSLVLFIGGLLLLAIATR</sequence>